<dbReference type="FunFam" id="3.40.50.300:FF:001447">
    <property type="entry name" value="Ras-related protein Rab-1B"/>
    <property type="match status" value="1"/>
</dbReference>
<dbReference type="GO" id="GO:0003924">
    <property type="term" value="F:GTPase activity"/>
    <property type="evidence" value="ECO:0007669"/>
    <property type="project" value="InterPro"/>
</dbReference>
<protein>
    <submittedName>
        <fullName evidence="2">RAB34 protein</fullName>
    </submittedName>
</protein>
<dbReference type="Gene3D" id="3.40.50.300">
    <property type="entry name" value="P-loop containing nucleotide triphosphate hydrolases"/>
    <property type="match status" value="1"/>
</dbReference>
<dbReference type="OrthoDB" id="5976022at2759"/>
<gene>
    <name evidence="2" type="primary">RAB34</name>
    <name evidence="2" type="ORF">SNEC2469_LOCUS2846</name>
</gene>
<dbReference type="PANTHER" id="PTHR47979">
    <property type="entry name" value="DRAB11-RELATED"/>
    <property type="match status" value="1"/>
</dbReference>
<dbReference type="InterPro" id="IPR027417">
    <property type="entry name" value="P-loop_NTPase"/>
</dbReference>
<proteinExistence type="inferred from homology"/>
<comment type="similarity">
    <text evidence="1">Belongs to the small GTPase superfamily. Rab family.</text>
</comment>
<dbReference type="PRINTS" id="PR00449">
    <property type="entry name" value="RASTRNSFRMNG"/>
</dbReference>
<dbReference type="Pfam" id="PF00071">
    <property type="entry name" value="Ras"/>
    <property type="match status" value="1"/>
</dbReference>
<dbReference type="InterPro" id="IPR001806">
    <property type="entry name" value="Small_GTPase"/>
</dbReference>
<sequence>MAAPVPEAEPLVPLRILAASGEVVLEASLPGSQSVATLLQTLKGEAITGRLSLLRGTELLPGDARLGDLDLTEDESLYLVRKVMGTYTPLPSGETEEDDLLVKCILVGGSRAGKSSLKQAVCGGDFNQAYTPTIGVEFSALRYQSEEGRVLKLQLWDTSSINQHQAIVNAYYRGAKGLIAIFSLASRASLEETLKIVREAQGQYPESCRCICLVGTHADLPEPEVTEEEALQVAAENQWPYMAVSCKTGEKVHEPFFAWMDMFIDRVWQHRESDASS</sequence>
<accession>A0A812K5T3</accession>
<dbReference type="Proteomes" id="UP000601435">
    <property type="component" value="Unassembled WGS sequence"/>
</dbReference>
<dbReference type="InterPro" id="IPR005225">
    <property type="entry name" value="Small_GTP-bd"/>
</dbReference>
<dbReference type="AlphaFoldDB" id="A0A812K5T3"/>
<dbReference type="SMART" id="SM00174">
    <property type="entry name" value="RHO"/>
    <property type="match status" value="1"/>
</dbReference>
<evidence type="ECO:0000313" key="3">
    <source>
        <dbReference type="Proteomes" id="UP000601435"/>
    </source>
</evidence>
<keyword evidence="3" id="KW-1185">Reference proteome</keyword>
<organism evidence="2 3">
    <name type="scientific">Symbiodinium necroappetens</name>
    <dbReference type="NCBI Taxonomy" id="1628268"/>
    <lineage>
        <taxon>Eukaryota</taxon>
        <taxon>Sar</taxon>
        <taxon>Alveolata</taxon>
        <taxon>Dinophyceae</taxon>
        <taxon>Suessiales</taxon>
        <taxon>Symbiodiniaceae</taxon>
        <taxon>Symbiodinium</taxon>
    </lineage>
</organism>
<evidence type="ECO:0000313" key="2">
    <source>
        <dbReference type="EMBL" id="CAE7221398.1"/>
    </source>
</evidence>
<dbReference type="SMART" id="SM00175">
    <property type="entry name" value="RAB"/>
    <property type="match status" value="1"/>
</dbReference>
<dbReference type="SMART" id="SM00173">
    <property type="entry name" value="RAS"/>
    <property type="match status" value="1"/>
</dbReference>
<dbReference type="SUPFAM" id="SSF52540">
    <property type="entry name" value="P-loop containing nucleoside triphosphate hydrolases"/>
    <property type="match status" value="1"/>
</dbReference>
<dbReference type="CDD" id="cd00154">
    <property type="entry name" value="Rab"/>
    <property type="match status" value="1"/>
</dbReference>
<evidence type="ECO:0000256" key="1">
    <source>
        <dbReference type="ARBA" id="ARBA00006270"/>
    </source>
</evidence>
<dbReference type="NCBIfam" id="TIGR00231">
    <property type="entry name" value="small_GTP"/>
    <property type="match status" value="1"/>
</dbReference>
<dbReference type="EMBL" id="CAJNJA010007189">
    <property type="protein sequence ID" value="CAE7221398.1"/>
    <property type="molecule type" value="Genomic_DNA"/>
</dbReference>
<dbReference type="PROSITE" id="PS51419">
    <property type="entry name" value="RAB"/>
    <property type="match status" value="1"/>
</dbReference>
<dbReference type="InterPro" id="IPR050209">
    <property type="entry name" value="Rab_GTPases_membrane_traffic"/>
</dbReference>
<reference evidence="2" key="1">
    <citation type="submission" date="2021-02" db="EMBL/GenBank/DDBJ databases">
        <authorList>
            <person name="Dougan E. K."/>
            <person name="Rhodes N."/>
            <person name="Thang M."/>
            <person name="Chan C."/>
        </authorList>
    </citation>
    <scope>NUCLEOTIDE SEQUENCE</scope>
</reference>
<dbReference type="GO" id="GO:0005525">
    <property type="term" value="F:GTP binding"/>
    <property type="evidence" value="ECO:0007669"/>
    <property type="project" value="InterPro"/>
</dbReference>
<dbReference type="PROSITE" id="PS51421">
    <property type="entry name" value="RAS"/>
    <property type="match status" value="1"/>
</dbReference>
<name>A0A812K5T3_9DINO</name>
<comment type="caution">
    <text evidence="2">The sequence shown here is derived from an EMBL/GenBank/DDBJ whole genome shotgun (WGS) entry which is preliminary data.</text>
</comment>